<dbReference type="AlphaFoldDB" id="A0A3N4LZ53"/>
<evidence type="ECO:0000313" key="2">
    <source>
        <dbReference type="EMBL" id="RPB28194.1"/>
    </source>
</evidence>
<keyword evidence="3" id="KW-1185">Reference proteome</keyword>
<dbReference type="Gene3D" id="3.10.310.10">
    <property type="entry name" value="Diaminopimelate Epimerase, Chain A, domain 1"/>
    <property type="match status" value="2"/>
</dbReference>
<dbReference type="InParanoid" id="A0A3N4LZ53"/>
<dbReference type="Pfam" id="PF02567">
    <property type="entry name" value="PhzC-PhzF"/>
    <property type="match status" value="1"/>
</dbReference>
<dbReference type="Proteomes" id="UP000267821">
    <property type="component" value="Unassembled WGS sequence"/>
</dbReference>
<dbReference type="PANTHER" id="PTHR13774:SF32">
    <property type="entry name" value="ANTISENSE-ENHANCING SEQUENCE 1"/>
    <property type="match status" value="1"/>
</dbReference>
<organism evidence="2 3">
    <name type="scientific">Terfezia boudieri ATCC MYA-4762</name>
    <dbReference type="NCBI Taxonomy" id="1051890"/>
    <lineage>
        <taxon>Eukaryota</taxon>
        <taxon>Fungi</taxon>
        <taxon>Dikarya</taxon>
        <taxon>Ascomycota</taxon>
        <taxon>Pezizomycotina</taxon>
        <taxon>Pezizomycetes</taxon>
        <taxon>Pezizales</taxon>
        <taxon>Pezizaceae</taxon>
        <taxon>Terfezia</taxon>
    </lineage>
</organism>
<proteinExistence type="predicted"/>
<dbReference type="PANTHER" id="PTHR13774">
    <property type="entry name" value="PHENAZINE BIOSYNTHESIS PROTEIN"/>
    <property type="match status" value="1"/>
</dbReference>
<gene>
    <name evidence="2" type="ORF">L211DRAFT_364237</name>
</gene>
<accession>A0A3N4LZ53</accession>
<dbReference type="STRING" id="1051890.A0A3N4LZ53"/>
<dbReference type="GO" id="GO:0005737">
    <property type="term" value="C:cytoplasm"/>
    <property type="evidence" value="ECO:0007669"/>
    <property type="project" value="TreeGrafter"/>
</dbReference>
<dbReference type="NCBIfam" id="TIGR00654">
    <property type="entry name" value="PhzF_family"/>
    <property type="match status" value="1"/>
</dbReference>
<dbReference type="OrthoDB" id="75169at2759"/>
<dbReference type="InterPro" id="IPR003719">
    <property type="entry name" value="Phenazine_PhzF-like"/>
</dbReference>
<evidence type="ECO:0000313" key="3">
    <source>
        <dbReference type="Proteomes" id="UP000267821"/>
    </source>
</evidence>
<feature type="active site" evidence="1">
    <location>
        <position position="51"/>
    </location>
</feature>
<sequence length="316" mass="34458">MPTLRFLTLDVFTDTRYLGNPLGVVRIPHGHPSPPTQEQKQKMAKEFNLSETIFLHENPEAPADTEEEVVKIDIFTVDQELPFAGHPTVGAGYYLHTLRGSRAKSLALMTKAGKIPVRALAGNISALEVPHNVHLHKAEMVSTEMMALFPTVSHSDYHGELPCMPVFSIVKGMTFVLSRLASVEALGRVTPSASLATPRLDAPWDQGLVGCFFYVVVERETIGDMWVWALRSRMVLGLLEDPATGSASCALSAYLALTEGAKRGVLRHKFQLTQGVEMGRTSTVGVEVVLKEGGKDVESLLMSGTAVKVMEGTIEF</sequence>
<protein>
    <submittedName>
        <fullName evidence="2">Diaminopimelate epimerase-like protein</fullName>
    </submittedName>
</protein>
<dbReference type="GO" id="GO:0016853">
    <property type="term" value="F:isomerase activity"/>
    <property type="evidence" value="ECO:0007669"/>
    <property type="project" value="TreeGrafter"/>
</dbReference>
<dbReference type="FunCoup" id="A0A3N4LZ53">
    <property type="interactions" value="134"/>
</dbReference>
<dbReference type="EMBL" id="ML121529">
    <property type="protein sequence ID" value="RPB28194.1"/>
    <property type="molecule type" value="Genomic_DNA"/>
</dbReference>
<dbReference type="PIRSF" id="PIRSF016184">
    <property type="entry name" value="PhzC_PhzF"/>
    <property type="match status" value="1"/>
</dbReference>
<dbReference type="SUPFAM" id="SSF54506">
    <property type="entry name" value="Diaminopimelate epimerase-like"/>
    <property type="match status" value="1"/>
</dbReference>
<reference evidence="2 3" key="1">
    <citation type="journal article" date="2018" name="Nat. Ecol. Evol.">
        <title>Pezizomycetes genomes reveal the molecular basis of ectomycorrhizal truffle lifestyle.</title>
        <authorList>
            <person name="Murat C."/>
            <person name="Payen T."/>
            <person name="Noel B."/>
            <person name="Kuo A."/>
            <person name="Morin E."/>
            <person name="Chen J."/>
            <person name="Kohler A."/>
            <person name="Krizsan K."/>
            <person name="Balestrini R."/>
            <person name="Da Silva C."/>
            <person name="Montanini B."/>
            <person name="Hainaut M."/>
            <person name="Levati E."/>
            <person name="Barry K.W."/>
            <person name="Belfiori B."/>
            <person name="Cichocki N."/>
            <person name="Clum A."/>
            <person name="Dockter R.B."/>
            <person name="Fauchery L."/>
            <person name="Guy J."/>
            <person name="Iotti M."/>
            <person name="Le Tacon F."/>
            <person name="Lindquist E.A."/>
            <person name="Lipzen A."/>
            <person name="Malagnac F."/>
            <person name="Mello A."/>
            <person name="Molinier V."/>
            <person name="Miyauchi S."/>
            <person name="Poulain J."/>
            <person name="Riccioni C."/>
            <person name="Rubini A."/>
            <person name="Sitrit Y."/>
            <person name="Splivallo R."/>
            <person name="Traeger S."/>
            <person name="Wang M."/>
            <person name="Zifcakova L."/>
            <person name="Wipf D."/>
            <person name="Zambonelli A."/>
            <person name="Paolocci F."/>
            <person name="Nowrousian M."/>
            <person name="Ottonello S."/>
            <person name="Baldrian P."/>
            <person name="Spatafora J.W."/>
            <person name="Henrissat B."/>
            <person name="Nagy L.G."/>
            <person name="Aury J.M."/>
            <person name="Wincker P."/>
            <person name="Grigoriev I.V."/>
            <person name="Bonfante P."/>
            <person name="Martin F.M."/>
        </authorList>
    </citation>
    <scope>NUCLEOTIDE SEQUENCE [LARGE SCALE GENOMIC DNA]</scope>
    <source>
        <strain evidence="2 3">ATCC MYA-4762</strain>
    </source>
</reference>
<evidence type="ECO:0000256" key="1">
    <source>
        <dbReference type="PIRSR" id="PIRSR016184-1"/>
    </source>
</evidence>
<name>A0A3N4LZ53_9PEZI</name>